<keyword evidence="3" id="KW-1185">Reference proteome</keyword>
<gene>
    <name evidence="2" type="ORF">Lepil_1705</name>
</gene>
<feature type="compositionally biased region" description="Acidic residues" evidence="1">
    <location>
        <begin position="8"/>
        <end position="29"/>
    </location>
</feature>
<reference evidence="2 3" key="1">
    <citation type="submission" date="2011-10" db="EMBL/GenBank/DDBJ databases">
        <title>The Improved High-Quality Draft genome of Leptonema illini DSM 21528.</title>
        <authorList>
            <consortium name="US DOE Joint Genome Institute (JGI-PGF)"/>
            <person name="Lucas S."/>
            <person name="Copeland A."/>
            <person name="Lapidus A."/>
            <person name="Glavina del Rio T."/>
            <person name="Dalin E."/>
            <person name="Tice H."/>
            <person name="Bruce D."/>
            <person name="Goodwin L."/>
            <person name="Pitluck S."/>
            <person name="Peters L."/>
            <person name="Mikhailova N."/>
            <person name="Held B."/>
            <person name="Kyrpides N."/>
            <person name="Mavromatis K."/>
            <person name="Ivanova N."/>
            <person name="Markowitz V."/>
            <person name="Cheng J.-F."/>
            <person name="Hugenholtz P."/>
            <person name="Woyke T."/>
            <person name="Wu D."/>
            <person name="Gronow S."/>
            <person name="Wellnitz S."/>
            <person name="Brambilla E.-M."/>
            <person name="Klenk H.-P."/>
            <person name="Eisen J.A."/>
        </authorList>
    </citation>
    <scope>NUCLEOTIDE SEQUENCE [LARGE SCALE GENOMIC DNA]</scope>
    <source>
        <strain evidence="2 3">DSM 21528</strain>
    </source>
</reference>
<dbReference type="STRING" id="183.GCA_002009735_02592"/>
<name>H2CCD2_9LEPT</name>
<dbReference type="Proteomes" id="UP000005737">
    <property type="component" value="Unassembled WGS sequence"/>
</dbReference>
<organism evidence="2 3">
    <name type="scientific">Leptonema illini DSM 21528</name>
    <dbReference type="NCBI Taxonomy" id="929563"/>
    <lineage>
        <taxon>Bacteria</taxon>
        <taxon>Pseudomonadati</taxon>
        <taxon>Spirochaetota</taxon>
        <taxon>Spirochaetia</taxon>
        <taxon>Leptospirales</taxon>
        <taxon>Leptospiraceae</taxon>
        <taxon>Leptonema</taxon>
    </lineage>
</organism>
<evidence type="ECO:0000313" key="3">
    <source>
        <dbReference type="Proteomes" id="UP000005737"/>
    </source>
</evidence>
<protein>
    <submittedName>
        <fullName evidence="2">Uncharacterized protein</fullName>
    </submittedName>
</protein>
<dbReference type="AlphaFoldDB" id="H2CCD2"/>
<feature type="region of interest" description="Disordered" evidence="1">
    <location>
        <begin position="1"/>
        <end position="29"/>
    </location>
</feature>
<evidence type="ECO:0000256" key="1">
    <source>
        <dbReference type="SAM" id="MobiDB-lite"/>
    </source>
</evidence>
<dbReference type="RefSeq" id="WP_002771874.1">
    <property type="nucleotide sequence ID" value="NZ_JH597773.1"/>
</dbReference>
<evidence type="ECO:0000313" key="2">
    <source>
        <dbReference type="EMBL" id="EHQ06389.1"/>
    </source>
</evidence>
<sequence>MTDRDDTFGDDEIEEGFLSEDEWDEEWDDDADEDMVSFVCEDCDYRWDEASEEENDAIVCPMCGSDNVTQL</sequence>
<dbReference type="HOGENOM" id="CLU_2954950_0_0_12"/>
<accession>H2CCD2</accession>
<proteinExistence type="predicted"/>
<dbReference type="SUPFAM" id="SSF57802">
    <property type="entry name" value="Rubredoxin-like"/>
    <property type="match status" value="1"/>
</dbReference>
<dbReference type="EMBL" id="JH597773">
    <property type="protein sequence ID" value="EHQ06389.1"/>
    <property type="molecule type" value="Genomic_DNA"/>
</dbReference>